<comment type="caution">
    <text evidence="1">The sequence shown here is derived from an EMBL/GenBank/DDBJ whole genome shotgun (WGS) entry which is preliminary data.</text>
</comment>
<dbReference type="InterPro" id="IPR003489">
    <property type="entry name" value="RHF/RaiA"/>
</dbReference>
<sequence length="101" mass="11671">MQIQFNYQHVSGSTELENFTKEKLQVIADRYSWVTRVDVFYRVENTESKESGMIAEIRLSAPGPRLFAEESQSNFNDAVSKVVNQLKTQCEKRKSELIDHA</sequence>
<protein>
    <recommendedName>
        <fullName evidence="3">30S ribosomal protein S30</fullName>
    </recommendedName>
</protein>
<dbReference type="Gene3D" id="3.30.160.100">
    <property type="entry name" value="Ribosome hibernation promotion factor-like"/>
    <property type="match status" value="1"/>
</dbReference>
<proteinExistence type="predicted"/>
<dbReference type="SUPFAM" id="SSF69754">
    <property type="entry name" value="Ribosome binding protein Y (YfiA homologue)"/>
    <property type="match status" value="1"/>
</dbReference>
<evidence type="ECO:0000313" key="1">
    <source>
        <dbReference type="EMBL" id="GAL75720.1"/>
    </source>
</evidence>
<dbReference type="AlphaFoldDB" id="A0A090WFB7"/>
<dbReference type="InterPro" id="IPR036567">
    <property type="entry name" value="RHF-like"/>
</dbReference>
<dbReference type="EMBL" id="BBNT01000006">
    <property type="protein sequence ID" value="GAL75720.1"/>
    <property type="molecule type" value="Genomic_DNA"/>
</dbReference>
<organism evidence="1 2">
    <name type="scientific">Nonlabens ulvanivorans</name>
    <name type="common">Persicivirga ulvanivorans</name>
    <dbReference type="NCBI Taxonomy" id="906888"/>
    <lineage>
        <taxon>Bacteria</taxon>
        <taxon>Pseudomonadati</taxon>
        <taxon>Bacteroidota</taxon>
        <taxon>Flavobacteriia</taxon>
        <taxon>Flavobacteriales</taxon>
        <taxon>Flavobacteriaceae</taxon>
        <taxon>Nonlabens</taxon>
    </lineage>
</organism>
<dbReference type="Pfam" id="PF02482">
    <property type="entry name" value="Ribosomal_S30AE"/>
    <property type="match status" value="1"/>
</dbReference>
<reference evidence="1 2" key="1">
    <citation type="journal article" date="2014" name="Genome Announc.">
        <title>Draft Genome Sequences of Marine Flavobacterium Nonlabens Strains NR17, NR24, NR27, NR32, NR33, and Ara13.</title>
        <authorList>
            <person name="Nakanishi M."/>
            <person name="Meirelles P."/>
            <person name="Suzuki R."/>
            <person name="Takatani N."/>
            <person name="Mino S."/>
            <person name="Suda W."/>
            <person name="Oshima K."/>
            <person name="Hattori M."/>
            <person name="Ohkuma M."/>
            <person name="Hosokawa M."/>
            <person name="Miyashita K."/>
            <person name="Thompson F.L."/>
            <person name="Niwa A."/>
            <person name="Sawabe T."/>
            <person name="Sawabe T."/>
        </authorList>
    </citation>
    <scope>NUCLEOTIDE SEQUENCE [LARGE SCALE GENOMIC DNA]</scope>
    <source>
        <strain evidence="2">JCM19275</strain>
    </source>
</reference>
<evidence type="ECO:0000313" key="2">
    <source>
        <dbReference type="Proteomes" id="UP000029647"/>
    </source>
</evidence>
<name>A0A090WFB7_NONUL</name>
<evidence type="ECO:0008006" key="3">
    <source>
        <dbReference type="Google" id="ProtNLM"/>
    </source>
</evidence>
<dbReference type="Proteomes" id="UP000029647">
    <property type="component" value="Unassembled WGS sequence"/>
</dbReference>
<accession>A0A090WFB7</accession>
<gene>
    <name evidence="1" type="ORF">JCM19275_1603</name>
</gene>